<dbReference type="GO" id="GO:0032259">
    <property type="term" value="P:methylation"/>
    <property type="evidence" value="ECO:0007669"/>
    <property type="project" value="UniProtKB-KW"/>
</dbReference>
<dbReference type="CDD" id="cd02440">
    <property type="entry name" value="AdoMet_MTases"/>
    <property type="match status" value="1"/>
</dbReference>
<dbReference type="GO" id="GO:0008168">
    <property type="term" value="F:methyltransferase activity"/>
    <property type="evidence" value="ECO:0007669"/>
    <property type="project" value="UniProtKB-KW"/>
</dbReference>
<dbReference type="InterPro" id="IPR029063">
    <property type="entry name" value="SAM-dependent_MTases_sf"/>
</dbReference>
<accession>A0AAE3WA20</accession>
<proteinExistence type="inferred from homology"/>
<comment type="caution">
    <text evidence="6">The sequence shown here is derived from an EMBL/GenBank/DDBJ whole genome shotgun (WGS) entry which is preliminary data.</text>
</comment>
<dbReference type="PIRSF" id="PIRSF003085">
    <property type="entry name" value="CMAS"/>
    <property type="match status" value="1"/>
</dbReference>
<gene>
    <name evidence="6" type="ORF">NO357_03095</name>
</gene>
<name>A0AAE3WA20_9RHOB</name>
<evidence type="ECO:0000256" key="2">
    <source>
        <dbReference type="ARBA" id="ARBA00022603"/>
    </source>
</evidence>
<evidence type="ECO:0000313" key="7">
    <source>
        <dbReference type="Proteomes" id="UP001226762"/>
    </source>
</evidence>
<keyword evidence="3" id="KW-0808">Transferase</keyword>
<dbReference type="Gene3D" id="3.40.50.150">
    <property type="entry name" value="Vaccinia Virus protein VP39"/>
    <property type="match status" value="1"/>
</dbReference>
<evidence type="ECO:0000256" key="5">
    <source>
        <dbReference type="ARBA" id="ARBA00023098"/>
    </source>
</evidence>
<reference evidence="6" key="2">
    <citation type="submission" date="2023-02" db="EMBL/GenBank/DDBJ databases">
        <title>'Rhodoalgimonas zhirmunskyi' gen. nov., isolated from a red alga.</title>
        <authorList>
            <person name="Nedashkovskaya O.I."/>
            <person name="Otstavnykh N.Y."/>
            <person name="Bystritskaya E.P."/>
            <person name="Balabanova L.A."/>
            <person name="Isaeva M.P."/>
        </authorList>
    </citation>
    <scope>NUCLEOTIDE SEQUENCE</scope>
    <source>
        <strain evidence="6">KCTC 52189</strain>
    </source>
</reference>
<keyword evidence="5" id="KW-0443">Lipid metabolism</keyword>
<dbReference type="Pfam" id="PF02353">
    <property type="entry name" value="CMAS"/>
    <property type="match status" value="1"/>
</dbReference>
<protein>
    <submittedName>
        <fullName evidence="6">Cyclopropane-fatty-acyl-phospholipid synthase family protein</fullName>
    </submittedName>
</protein>
<evidence type="ECO:0000256" key="3">
    <source>
        <dbReference type="ARBA" id="ARBA00022679"/>
    </source>
</evidence>
<dbReference type="InterPro" id="IPR050723">
    <property type="entry name" value="CFA/CMAS"/>
</dbReference>
<evidence type="ECO:0000256" key="4">
    <source>
        <dbReference type="ARBA" id="ARBA00022691"/>
    </source>
</evidence>
<dbReference type="SUPFAM" id="SSF53335">
    <property type="entry name" value="S-adenosyl-L-methionine-dependent methyltransferases"/>
    <property type="match status" value="1"/>
</dbReference>
<dbReference type="RefSeq" id="WP_306734147.1">
    <property type="nucleotide sequence ID" value="NZ_JANHAX010000001.1"/>
</dbReference>
<sequence length="420" mass="47710">MSLADREQSEARGLAGLAARGSAALLRRITAGTEVAVGGDATGHNSKPFEISVPPLGAVLRIALDPEYWVPASFVRGEWEMRRGDLGDFATYMLDRKKGRMTRRFSTRQRRGLTANHFLKHWLRPLTYTRSVRRHYDIDPRVYEYILDPEMLYTAAFFDGTDDLATAQQIKMARAVERLQLPESARVLEIGMGWGGFARHLVRNHPGASVCGLTISTEQLDWATAHDAKALSRAELARTRPLLEDFRDHRPEEPYDGIVSFGLFEHVGQRLYADFFRRCHDMLKPGGRMLVHTIVKNRSNSPTNRWIDTHIFPGGYIPSVAEATRGAEAAELNLTAVHLHGPENYAETCRQWRRNLIANRDPLLRLYRDDIGLSEQEALEAFRTWEIYLAGAEAGFRVKRRPMQTAQLVFQRPTSDNRCP</sequence>
<dbReference type="GO" id="GO:0008610">
    <property type="term" value="P:lipid biosynthetic process"/>
    <property type="evidence" value="ECO:0007669"/>
    <property type="project" value="InterPro"/>
</dbReference>
<keyword evidence="7" id="KW-1185">Reference proteome</keyword>
<dbReference type="InterPro" id="IPR003333">
    <property type="entry name" value="CMAS"/>
</dbReference>
<organism evidence="6 7">
    <name type="scientific">Marimonas arenosa</name>
    <dbReference type="NCBI Taxonomy" id="1795305"/>
    <lineage>
        <taxon>Bacteria</taxon>
        <taxon>Pseudomonadati</taxon>
        <taxon>Pseudomonadota</taxon>
        <taxon>Alphaproteobacteria</taxon>
        <taxon>Rhodobacterales</taxon>
        <taxon>Paracoccaceae</taxon>
        <taxon>Marimonas</taxon>
    </lineage>
</organism>
<dbReference type="PANTHER" id="PTHR43667">
    <property type="entry name" value="CYCLOPROPANE-FATTY-ACYL-PHOSPHOLIPID SYNTHASE"/>
    <property type="match status" value="1"/>
</dbReference>
<dbReference type="Proteomes" id="UP001226762">
    <property type="component" value="Unassembled WGS sequence"/>
</dbReference>
<dbReference type="EMBL" id="JANHAX010000001">
    <property type="protein sequence ID" value="MDQ2088887.1"/>
    <property type="molecule type" value="Genomic_DNA"/>
</dbReference>
<evidence type="ECO:0000313" key="6">
    <source>
        <dbReference type="EMBL" id="MDQ2088887.1"/>
    </source>
</evidence>
<reference evidence="6" key="1">
    <citation type="submission" date="2022-07" db="EMBL/GenBank/DDBJ databases">
        <authorList>
            <person name="Otstavnykh N."/>
            <person name="Isaeva M."/>
            <person name="Bystritskaya E."/>
        </authorList>
    </citation>
    <scope>NUCLEOTIDE SEQUENCE</scope>
    <source>
        <strain evidence="6">KCTC 52189</strain>
    </source>
</reference>
<keyword evidence="4" id="KW-0949">S-adenosyl-L-methionine</keyword>
<comment type="similarity">
    <text evidence="1">Belongs to the CFA/CMAS family.</text>
</comment>
<dbReference type="AlphaFoldDB" id="A0AAE3WA20"/>
<evidence type="ECO:0000256" key="1">
    <source>
        <dbReference type="ARBA" id="ARBA00010815"/>
    </source>
</evidence>
<dbReference type="PANTHER" id="PTHR43667:SF1">
    <property type="entry name" value="CYCLOPROPANE-FATTY-ACYL-PHOSPHOLIPID SYNTHASE"/>
    <property type="match status" value="1"/>
</dbReference>
<keyword evidence="2" id="KW-0489">Methyltransferase</keyword>